<dbReference type="InterPro" id="IPR041354">
    <property type="entry name" value="4PPT_N"/>
</dbReference>
<evidence type="ECO:0000256" key="2">
    <source>
        <dbReference type="PIRSR" id="PIRSR603542-1"/>
    </source>
</evidence>
<feature type="binding site" evidence="2">
    <location>
        <position position="101"/>
    </location>
    <ligand>
        <name>CoA</name>
        <dbReference type="ChEBI" id="CHEBI:57287"/>
    </ligand>
</feature>
<dbReference type="Pfam" id="PF01648">
    <property type="entry name" value="ACPS"/>
    <property type="match status" value="1"/>
</dbReference>
<dbReference type="GO" id="GO:0000287">
    <property type="term" value="F:magnesium ion binding"/>
    <property type="evidence" value="ECO:0007669"/>
    <property type="project" value="InterPro"/>
</dbReference>
<dbReference type="GO" id="GO:0009239">
    <property type="term" value="P:enterobactin biosynthetic process"/>
    <property type="evidence" value="ECO:0007669"/>
    <property type="project" value="InterPro"/>
</dbReference>
<dbReference type="InterPro" id="IPR008278">
    <property type="entry name" value="4-PPantetheinyl_Trfase_dom"/>
</dbReference>
<gene>
    <name evidence="7" type="ORF">GCM10011489_19900</name>
</gene>
<name>A0A916WUS3_9ACTN</name>
<feature type="binding site" evidence="2">
    <location>
        <position position="208"/>
    </location>
    <ligand>
        <name>CoA</name>
        <dbReference type="ChEBI" id="CHEBI:57287"/>
    </ligand>
</feature>
<dbReference type="Proteomes" id="UP000621454">
    <property type="component" value="Unassembled WGS sequence"/>
</dbReference>
<feature type="binding site" evidence="2">
    <location>
        <begin position="137"/>
        <end position="138"/>
    </location>
    <ligand>
        <name>CoA</name>
        <dbReference type="ChEBI" id="CHEBI:57287"/>
    </ligand>
</feature>
<reference evidence="7" key="1">
    <citation type="journal article" date="2014" name="Int. J. Syst. Evol. Microbiol.">
        <title>Complete genome sequence of Corynebacterium casei LMG S-19264T (=DSM 44701T), isolated from a smear-ripened cheese.</title>
        <authorList>
            <consortium name="US DOE Joint Genome Institute (JGI-PGF)"/>
            <person name="Walter F."/>
            <person name="Albersmeier A."/>
            <person name="Kalinowski J."/>
            <person name="Ruckert C."/>
        </authorList>
    </citation>
    <scope>NUCLEOTIDE SEQUENCE</scope>
    <source>
        <strain evidence="7">CGMCC 1.12827</strain>
    </source>
</reference>
<feature type="binding site" evidence="2">
    <location>
        <position position="93"/>
    </location>
    <ligand>
        <name>CoA</name>
        <dbReference type="ChEBI" id="CHEBI:57287"/>
    </ligand>
</feature>
<dbReference type="GO" id="GO:0009366">
    <property type="term" value="C:enterobactin synthetase complex"/>
    <property type="evidence" value="ECO:0007669"/>
    <property type="project" value="InterPro"/>
</dbReference>
<accession>A0A916WUS3</accession>
<dbReference type="SUPFAM" id="SSF56214">
    <property type="entry name" value="4'-phosphopantetheinyl transferase"/>
    <property type="match status" value="1"/>
</dbReference>
<evidence type="ECO:0000256" key="1">
    <source>
        <dbReference type="ARBA" id="ARBA00022679"/>
    </source>
</evidence>
<feature type="binding site" evidence="2">
    <location>
        <position position="159"/>
    </location>
    <ligand>
        <name>CoA</name>
        <dbReference type="ChEBI" id="CHEBI:57287"/>
    </ligand>
</feature>
<dbReference type="PRINTS" id="PR01399">
    <property type="entry name" value="ENTSNTHTASED"/>
</dbReference>
<comment type="caution">
    <text evidence="7">The sequence shown here is derived from an EMBL/GenBank/DDBJ whole genome shotgun (WGS) entry which is preliminary data.</text>
</comment>
<protein>
    <recommendedName>
        <fullName evidence="9">4'-phosphopantetheinyl transferase EntD (Siderophore biosynthesis)</fullName>
    </recommendedName>
</protein>
<evidence type="ECO:0000313" key="8">
    <source>
        <dbReference type="Proteomes" id="UP000621454"/>
    </source>
</evidence>
<feature type="binding site" evidence="2">
    <location>
        <position position="204"/>
    </location>
    <ligand>
        <name>CoA</name>
        <dbReference type="ChEBI" id="CHEBI:57287"/>
    </ligand>
</feature>
<dbReference type="InterPro" id="IPR003542">
    <property type="entry name" value="Enbac_synth_compD-like"/>
</dbReference>
<feature type="binding site" evidence="3">
    <location>
        <position position="161"/>
    </location>
    <ligand>
        <name>Mg(2+)</name>
        <dbReference type="ChEBI" id="CHEBI:18420"/>
    </ligand>
</feature>
<dbReference type="PANTHER" id="PTHR38096:SF1">
    <property type="entry name" value="ENTEROBACTIN SYNTHASE COMPONENT D"/>
    <property type="match status" value="1"/>
</dbReference>
<reference evidence="7" key="2">
    <citation type="submission" date="2020-09" db="EMBL/GenBank/DDBJ databases">
        <authorList>
            <person name="Sun Q."/>
            <person name="Zhou Y."/>
        </authorList>
    </citation>
    <scope>NUCLEOTIDE SEQUENCE</scope>
    <source>
        <strain evidence="7">CGMCC 1.12827</strain>
    </source>
</reference>
<dbReference type="PANTHER" id="PTHR38096">
    <property type="entry name" value="ENTEROBACTIN SYNTHASE COMPONENT D"/>
    <property type="match status" value="1"/>
</dbReference>
<sequence>MPSTASSAPERPRPWPRTCKPDNGVTLIEEARDGSDPGAPLRSGQNGAMWECDGFADLLPSSVEVVQVDGDCGVLQPAWPEEAVSVESAVLRRQVEFVTTRECARRALQRLGFSPGPIPVGTHREPVWPRDVVGSLTHGADLHAAAVALKPQYRAVGIDAEPNTGLPEGTLDLIGSTAERLALVSLESSWPAVAWDRLLFSAKEAIFKVWFPLTGHWLDYRECTLSIDPVTGTFTGRLLLDGESRSRFRISSIEGRWGISGNRLLTAVALPEQATQYRRSRVARAARASSTA</sequence>
<feature type="binding site" evidence="3">
    <location>
        <position position="160"/>
    </location>
    <ligand>
        <name>Mg(2+)</name>
        <dbReference type="ChEBI" id="CHEBI:18420"/>
    </ligand>
</feature>
<feature type="binding site" evidence="2">
    <location>
        <position position="218"/>
    </location>
    <ligand>
        <name>CoA</name>
        <dbReference type="ChEBI" id="CHEBI:57287"/>
    </ligand>
</feature>
<evidence type="ECO:0000256" key="3">
    <source>
        <dbReference type="PIRSR" id="PIRSR603542-2"/>
    </source>
</evidence>
<keyword evidence="1" id="KW-0808">Transferase</keyword>
<evidence type="ECO:0000313" key="7">
    <source>
        <dbReference type="EMBL" id="GGB31721.1"/>
    </source>
</evidence>
<dbReference type="GO" id="GO:0008897">
    <property type="term" value="F:holo-[acyl-carrier-protein] synthase activity"/>
    <property type="evidence" value="ECO:0007669"/>
    <property type="project" value="InterPro"/>
</dbReference>
<evidence type="ECO:0008006" key="9">
    <source>
        <dbReference type="Google" id="ProtNLM"/>
    </source>
</evidence>
<dbReference type="AlphaFoldDB" id="A0A916WUS3"/>
<feature type="binding site" evidence="3">
    <location>
        <position position="159"/>
    </location>
    <ligand>
        <name>Mg(2+)</name>
        <dbReference type="ChEBI" id="CHEBI:18420"/>
    </ligand>
</feature>
<dbReference type="Pfam" id="PF17837">
    <property type="entry name" value="4PPT_N"/>
    <property type="match status" value="1"/>
</dbReference>
<evidence type="ECO:0000259" key="6">
    <source>
        <dbReference type="Pfam" id="PF17837"/>
    </source>
</evidence>
<feature type="domain" description="4'-phosphopantetheinyl transferase N-terminal" evidence="6">
    <location>
        <begin position="82"/>
        <end position="148"/>
    </location>
</feature>
<comment type="cofactor">
    <cofactor evidence="3">
        <name>Mg(2+)</name>
        <dbReference type="ChEBI" id="CHEBI:18420"/>
    </cofactor>
</comment>
<dbReference type="EMBL" id="BMGC01000011">
    <property type="protein sequence ID" value="GGB31721.1"/>
    <property type="molecule type" value="Genomic_DNA"/>
</dbReference>
<dbReference type="GO" id="GO:0005886">
    <property type="term" value="C:plasma membrane"/>
    <property type="evidence" value="ECO:0007669"/>
    <property type="project" value="TreeGrafter"/>
</dbReference>
<feature type="region of interest" description="Disordered" evidence="4">
    <location>
        <begin position="1"/>
        <end position="23"/>
    </location>
</feature>
<dbReference type="InterPro" id="IPR037143">
    <property type="entry name" value="4-PPantetheinyl_Trfase_dom_sf"/>
</dbReference>
<organism evidence="7 8">
    <name type="scientific">Gordonia jinhuaensis</name>
    <dbReference type="NCBI Taxonomy" id="1517702"/>
    <lineage>
        <taxon>Bacteria</taxon>
        <taxon>Bacillati</taxon>
        <taxon>Actinomycetota</taxon>
        <taxon>Actinomycetes</taxon>
        <taxon>Mycobacteriales</taxon>
        <taxon>Gordoniaceae</taxon>
        <taxon>Gordonia</taxon>
    </lineage>
</organism>
<keyword evidence="8" id="KW-1185">Reference proteome</keyword>
<dbReference type="RefSeq" id="WP_308421381.1">
    <property type="nucleotide sequence ID" value="NZ_BMGC01000011.1"/>
</dbReference>
<keyword evidence="3" id="KW-0460">Magnesium</keyword>
<keyword evidence="3" id="KW-0479">Metal-binding</keyword>
<proteinExistence type="predicted"/>
<evidence type="ECO:0000256" key="4">
    <source>
        <dbReference type="SAM" id="MobiDB-lite"/>
    </source>
</evidence>
<evidence type="ECO:0000259" key="5">
    <source>
        <dbReference type="Pfam" id="PF01648"/>
    </source>
</evidence>
<feature type="domain" description="4'-phosphopantetheinyl transferase" evidence="5">
    <location>
        <begin position="155"/>
        <end position="245"/>
    </location>
</feature>